<evidence type="ECO:0000313" key="1">
    <source>
        <dbReference type="EMBL" id="PRY44963.1"/>
    </source>
</evidence>
<reference evidence="1 2" key="1">
    <citation type="submission" date="2018-03" db="EMBL/GenBank/DDBJ databases">
        <title>Genomic Encyclopedia of Archaeal and Bacterial Type Strains, Phase II (KMG-II): from individual species to whole genera.</title>
        <authorList>
            <person name="Goeker M."/>
        </authorList>
    </citation>
    <scope>NUCLEOTIDE SEQUENCE [LARGE SCALE GENOMIC DNA]</scope>
    <source>
        <strain evidence="1 2">DSM 44720</strain>
    </source>
</reference>
<evidence type="ECO:0000313" key="2">
    <source>
        <dbReference type="Proteomes" id="UP000239494"/>
    </source>
</evidence>
<gene>
    <name evidence="1" type="ORF">CLV43_102528</name>
</gene>
<evidence type="ECO:0008006" key="3">
    <source>
        <dbReference type="Google" id="ProtNLM"/>
    </source>
</evidence>
<keyword evidence="2" id="KW-1185">Reference proteome</keyword>
<organism evidence="1 2">
    <name type="scientific">Umezawaea tangerina</name>
    <dbReference type="NCBI Taxonomy" id="84725"/>
    <lineage>
        <taxon>Bacteria</taxon>
        <taxon>Bacillati</taxon>
        <taxon>Actinomycetota</taxon>
        <taxon>Actinomycetes</taxon>
        <taxon>Pseudonocardiales</taxon>
        <taxon>Pseudonocardiaceae</taxon>
        <taxon>Umezawaea</taxon>
    </lineage>
</organism>
<name>A0A2T0TH52_9PSEU</name>
<accession>A0A2T0TH52</accession>
<sequence>MGGTVEHDARCTGEQLEAEGEVAIARLLLADGDLEHSARHLSDALAHDPGLADTYEALSELAARVGGPRRALALFDLDTPYSGTVAGYAHLSAAAGEWDEAVRLLVLVAAQEPDRAWLDVAWLRGPGLAELVSPEVLVGSVLHLASVLPDPVHDDVREALSPLLELLRESVALHRDEARLLWSASTFARRLGAVDEAVEWARRSFEVEPSHEAAVMTGYALRAAGRMDEALRVWQDEAERTPEDLGLHIDISDLLVREGQLERALVWAERAAAADPEHPKAGPAADAVRYRIDGDVRHLLALAGSDLPYAAEELADVSWDSPVLGRAPGQTEATTNSLVQLLERAEPSPDLEVVLTVSAVEPPSAVLALHQAFPKATVVFETVPDPDPRLPKYEVAHAVWVYDDAVARPAVPPPPPEAAEAVRRIASFRWESLPALYDATVVLSAVDPLDLLGTLVHPPATPDTEFGAVMARHAPNLWLSAVQVAACLGVAHHAVDEPWETSRRREILLDLLHGVEDWVNVAAGIALVATAWVVPETWQDVKHHVVTRMVDAVRAGQERQVSILGPLCELVLVTPEADDDFTSLARDVLSTLDG</sequence>
<dbReference type="SUPFAM" id="SSF48452">
    <property type="entry name" value="TPR-like"/>
    <property type="match status" value="1"/>
</dbReference>
<dbReference type="RefSeq" id="WP_146174694.1">
    <property type="nucleotide sequence ID" value="NZ_PVTF01000002.1"/>
</dbReference>
<dbReference type="Gene3D" id="1.25.40.10">
    <property type="entry name" value="Tetratricopeptide repeat domain"/>
    <property type="match status" value="2"/>
</dbReference>
<dbReference type="EMBL" id="PVTF01000002">
    <property type="protein sequence ID" value="PRY44963.1"/>
    <property type="molecule type" value="Genomic_DNA"/>
</dbReference>
<protein>
    <recommendedName>
        <fullName evidence="3">Tetratricopeptide repeat protein</fullName>
    </recommendedName>
</protein>
<dbReference type="Proteomes" id="UP000239494">
    <property type="component" value="Unassembled WGS sequence"/>
</dbReference>
<dbReference type="AlphaFoldDB" id="A0A2T0TH52"/>
<proteinExistence type="predicted"/>
<dbReference type="InterPro" id="IPR011990">
    <property type="entry name" value="TPR-like_helical_dom_sf"/>
</dbReference>
<comment type="caution">
    <text evidence="1">The sequence shown here is derived from an EMBL/GenBank/DDBJ whole genome shotgun (WGS) entry which is preliminary data.</text>
</comment>
<dbReference type="OrthoDB" id="2493140at2"/>